<dbReference type="Pfam" id="PF11220">
    <property type="entry name" value="DUF3015"/>
    <property type="match status" value="1"/>
</dbReference>
<feature type="signal peptide" evidence="1">
    <location>
        <begin position="1"/>
        <end position="20"/>
    </location>
</feature>
<dbReference type="OrthoDB" id="5344038at2"/>
<evidence type="ECO:0000313" key="3">
    <source>
        <dbReference type="Proteomes" id="UP000198870"/>
    </source>
</evidence>
<name>A0A1G5CZT5_9BACT</name>
<accession>A0A1G5CZT5</accession>
<dbReference type="Proteomes" id="UP000198870">
    <property type="component" value="Unassembled WGS sequence"/>
</dbReference>
<sequence>MKKYIAALGALLVLSGTSYAATVTENCGCGLGKELIGEKTGLAWNILGTSLNGTSGNQTFGISSGTLGCEKPDAFVSNERMDTFVADNMDSLAVDIATGNGENLDALMEIAQVSGADKAAACQALQANFDTIYPTADVENTAVAQSIRGVLAQI</sequence>
<gene>
    <name evidence="2" type="ORF">SAMN05216233_103302</name>
</gene>
<evidence type="ECO:0000256" key="1">
    <source>
        <dbReference type="SAM" id="SignalP"/>
    </source>
</evidence>
<dbReference type="InterPro" id="IPR021383">
    <property type="entry name" value="DUF3015"/>
</dbReference>
<protein>
    <recommendedName>
        <fullName evidence="4">DUF3015 domain-containing protein</fullName>
    </recommendedName>
</protein>
<proteinExistence type="predicted"/>
<dbReference type="AlphaFoldDB" id="A0A1G5CZT5"/>
<feature type="chain" id="PRO_5011591116" description="DUF3015 domain-containing protein" evidence="1">
    <location>
        <begin position="21"/>
        <end position="154"/>
    </location>
</feature>
<organism evidence="2 3">
    <name type="scientific">Desulfoluna spongiiphila</name>
    <dbReference type="NCBI Taxonomy" id="419481"/>
    <lineage>
        <taxon>Bacteria</taxon>
        <taxon>Pseudomonadati</taxon>
        <taxon>Thermodesulfobacteriota</taxon>
        <taxon>Desulfobacteria</taxon>
        <taxon>Desulfobacterales</taxon>
        <taxon>Desulfolunaceae</taxon>
        <taxon>Desulfoluna</taxon>
    </lineage>
</organism>
<dbReference type="STRING" id="419481.SAMN05216233_103302"/>
<evidence type="ECO:0008006" key="4">
    <source>
        <dbReference type="Google" id="ProtNLM"/>
    </source>
</evidence>
<evidence type="ECO:0000313" key="2">
    <source>
        <dbReference type="EMBL" id="SCY07720.1"/>
    </source>
</evidence>
<reference evidence="2 3" key="1">
    <citation type="submission" date="2016-10" db="EMBL/GenBank/DDBJ databases">
        <authorList>
            <person name="de Groot N.N."/>
        </authorList>
    </citation>
    <scope>NUCLEOTIDE SEQUENCE [LARGE SCALE GENOMIC DNA]</scope>
    <source>
        <strain evidence="2 3">AA1</strain>
    </source>
</reference>
<dbReference type="RefSeq" id="WP_092209593.1">
    <property type="nucleotide sequence ID" value="NZ_FMUX01000003.1"/>
</dbReference>
<keyword evidence="3" id="KW-1185">Reference proteome</keyword>
<keyword evidence="1" id="KW-0732">Signal</keyword>
<dbReference type="EMBL" id="FMUX01000003">
    <property type="protein sequence ID" value="SCY07720.1"/>
    <property type="molecule type" value="Genomic_DNA"/>
</dbReference>